<keyword evidence="1" id="KW-1133">Transmembrane helix</keyword>
<dbReference type="Gene3D" id="1.10.1760.20">
    <property type="match status" value="1"/>
</dbReference>
<protein>
    <submittedName>
        <fullName evidence="2">ECF transporter S component</fullName>
    </submittedName>
</protein>
<keyword evidence="1" id="KW-0472">Membrane</keyword>
<dbReference type="GO" id="GO:0022857">
    <property type="term" value="F:transmembrane transporter activity"/>
    <property type="evidence" value="ECO:0007669"/>
    <property type="project" value="InterPro"/>
</dbReference>
<feature type="transmembrane region" description="Helical" evidence="1">
    <location>
        <begin position="141"/>
        <end position="168"/>
    </location>
</feature>
<evidence type="ECO:0000313" key="2">
    <source>
        <dbReference type="EMBL" id="HIW08044.1"/>
    </source>
</evidence>
<proteinExistence type="predicted"/>
<reference evidence="2" key="2">
    <citation type="submission" date="2021-04" db="EMBL/GenBank/DDBJ databases">
        <authorList>
            <person name="Gilroy R."/>
        </authorList>
    </citation>
    <scope>NUCLEOTIDE SEQUENCE</scope>
    <source>
        <strain evidence="2">ChiHcolR34-3080</strain>
    </source>
</reference>
<evidence type="ECO:0000313" key="3">
    <source>
        <dbReference type="Proteomes" id="UP000823933"/>
    </source>
</evidence>
<feature type="transmembrane region" description="Helical" evidence="1">
    <location>
        <begin position="74"/>
        <end position="96"/>
    </location>
</feature>
<accession>A0A9D1TWE2</accession>
<dbReference type="InterPro" id="IPR024529">
    <property type="entry name" value="ECF_trnsprt_substrate-spec"/>
</dbReference>
<comment type="caution">
    <text evidence="2">The sequence shown here is derived from an EMBL/GenBank/DDBJ whole genome shotgun (WGS) entry which is preliminary data.</text>
</comment>
<dbReference type="EMBL" id="DXHQ01000017">
    <property type="protein sequence ID" value="HIW08044.1"/>
    <property type="molecule type" value="Genomic_DNA"/>
</dbReference>
<organism evidence="2 3">
    <name type="scientific">Candidatus Faecalibacterium intestinigallinarum</name>
    <dbReference type="NCBI Taxonomy" id="2838581"/>
    <lineage>
        <taxon>Bacteria</taxon>
        <taxon>Bacillati</taxon>
        <taxon>Bacillota</taxon>
        <taxon>Clostridia</taxon>
        <taxon>Eubacteriales</taxon>
        <taxon>Oscillospiraceae</taxon>
        <taxon>Faecalibacterium</taxon>
    </lineage>
</organism>
<evidence type="ECO:0000256" key="1">
    <source>
        <dbReference type="SAM" id="Phobius"/>
    </source>
</evidence>
<keyword evidence="1" id="KW-0812">Transmembrane</keyword>
<feature type="transmembrane region" description="Helical" evidence="1">
    <location>
        <begin position="108"/>
        <end position="129"/>
    </location>
</feature>
<name>A0A9D1TWE2_9FIRM</name>
<reference evidence="2" key="1">
    <citation type="journal article" date="2021" name="PeerJ">
        <title>Extensive microbial diversity within the chicken gut microbiome revealed by metagenomics and culture.</title>
        <authorList>
            <person name="Gilroy R."/>
            <person name="Ravi A."/>
            <person name="Getino M."/>
            <person name="Pursley I."/>
            <person name="Horton D.L."/>
            <person name="Alikhan N.F."/>
            <person name="Baker D."/>
            <person name="Gharbi K."/>
            <person name="Hall N."/>
            <person name="Watson M."/>
            <person name="Adriaenssens E.M."/>
            <person name="Foster-Nyarko E."/>
            <person name="Jarju S."/>
            <person name="Secka A."/>
            <person name="Antonio M."/>
            <person name="Oren A."/>
            <person name="Chaudhuri R.R."/>
            <person name="La Ragione R."/>
            <person name="Hildebrand F."/>
            <person name="Pallen M.J."/>
        </authorList>
    </citation>
    <scope>NUCLEOTIDE SEQUENCE</scope>
    <source>
        <strain evidence="2">ChiHcolR34-3080</strain>
    </source>
</reference>
<dbReference type="AlphaFoldDB" id="A0A9D1TWE2"/>
<dbReference type="Proteomes" id="UP000823933">
    <property type="component" value="Unassembled WGS sequence"/>
</dbReference>
<dbReference type="Pfam" id="PF12822">
    <property type="entry name" value="ECF_trnsprt"/>
    <property type="match status" value="1"/>
</dbReference>
<sequence>MSKNVKQMTLAALFLALGLVLPFFTGQIPQIGSMLLPMHIPVFLCGLICGWQYGAAVGFLVPLMRSFLFGMPPLFPTAISMAFELLTYGLTVGLLYSRSRWQCIRALYRCLLAAMVAGRAVWGVVQAVLLGLSGSAMTMQIFLAGALLNAIPGIILQLILIPVVMLALNRTGLVPFKRANPKARNA</sequence>
<gene>
    <name evidence="2" type="ORF">H9890_01420</name>
</gene>